<dbReference type="SUPFAM" id="SSF53474">
    <property type="entry name" value="alpha/beta-Hydrolases"/>
    <property type="match status" value="1"/>
</dbReference>
<evidence type="ECO:0000313" key="3">
    <source>
        <dbReference type="EMBL" id="GID48215.1"/>
    </source>
</evidence>
<accession>A0ABQ3WPK6</accession>
<dbReference type="RefSeq" id="WP_344252070.1">
    <property type="nucleotide sequence ID" value="NZ_BAAAGQ010000019.1"/>
</dbReference>
<name>A0ABQ3WPK6_9ACTN</name>
<dbReference type="InterPro" id="IPR029058">
    <property type="entry name" value="AB_hydrolase_fold"/>
</dbReference>
<gene>
    <name evidence="3" type="ORF">Aca07nite_54900</name>
</gene>
<comment type="caution">
    <text evidence="3">The sequence shown here is derived from an EMBL/GenBank/DDBJ whole genome shotgun (WGS) entry which is preliminary data.</text>
</comment>
<evidence type="ECO:0000259" key="2">
    <source>
        <dbReference type="Pfam" id="PF00561"/>
    </source>
</evidence>
<sequence>MTALIHVVNDGPPDAPLLLLIHSSGASGGFWAPMIPALAHHRVIRVDLPEHGRSASAPPTDLPGHRRSAGAPPTDLPEHRRSAGAPPNAVPHQADRLAETSDASGTHRVARSSLG</sequence>
<feature type="domain" description="AB hydrolase-1" evidence="2">
    <location>
        <begin position="16"/>
        <end position="60"/>
    </location>
</feature>
<protein>
    <recommendedName>
        <fullName evidence="2">AB hydrolase-1 domain-containing protein</fullName>
    </recommendedName>
</protein>
<dbReference type="InterPro" id="IPR000073">
    <property type="entry name" value="AB_hydrolase_1"/>
</dbReference>
<evidence type="ECO:0000256" key="1">
    <source>
        <dbReference type="SAM" id="MobiDB-lite"/>
    </source>
</evidence>
<organism evidence="3">
    <name type="scientific">Actinoplanes campanulatus</name>
    <dbReference type="NCBI Taxonomy" id="113559"/>
    <lineage>
        <taxon>Bacteria</taxon>
        <taxon>Bacillati</taxon>
        <taxon>Actinomycetota</taxon>
        <taxon>Actinomycetes</taxon>
        <taxon>Micromonosporales</taxon>
        <taxon>Micromonosporaceae</taxon>
        <taxon>Actinoplanes</taxon>
    </lineage>
</organism>
<proteinExistence type="predicted"/>
<feature type="region of interest" description="Disordered" evidence="1">
    <location>
        <begin position="49"/>
        <end position="115"/>
    </location>
</feature>
<dbReference type="Gene3D" id="3.40.50.1820">
    <property type="entry name" value="alpha/beta hydrolase"/>
    <property type="match status" value="1"/>
</dbReference>
<dbReference type="Pfam" id="PF00561">
    <property type="entry name" value="Abhydrolase_1"/>
    <property type="match status" value="1"/>
</dbReference>
<reference evidence="3" key="1">
    <citation type="submission" date="2021-01" db="EMBL/GenBank/DDBJ databases">
        <title>Whole genome shotgun sequence of Actinoplanes capillaceus NBRC 16408.</title>
        <authorList>
            <person name="Komaki H."/>
            <person name="Tamura T."/>
        </authorList>
    </citation>
    <scope>NUCLEOTIDE SEQUENCE [LARGE SCALE GENOMIC DNA]</scope>
    <source>
        <strain evidence="3">NBRC 16408</strain>
    </source>
</reference>
<dbReference type="EMBL" id="BOMF01000104">
    <property type="protein sequence ID" value="GID48215.1"/>
    <property type="molecule type" value="Genomic_DNA"/>
</dbReference>